<dbReference type="GO" id="GO:0002939">
    <property type="term" value="P:tRNA N1-guanine methylation"/>
    <property type="evidence" value="ECO:0007669"/>
    <property type="project" value="TreeGrafter"/>
</dbReference>
<dbReference type="GO" id="GO:0005654">
    <property type="term" value="C:nucleoplasm"/>
    <property type="evidence" value="ECO:0007669"/>
    <property type="project" value="TreeGrafter"/>
</dbReference>
<evidence type="ECO:0000256" key="2">
    <source>
        <dbReference type="ARBA" id="ARBA00022603"/>
    </source>
</evidence>
<dbReference type="Gene3D" id="3.40.1280.30">
    <property type="match status" value="1"/>
</dbReference>
<dbReference type="STRING" id="56216.A0A1A6HHV5"/>
<protein>
    <recommendedName>
        <fullName evidence="1">tRNA (guanine(9)-N(1))-methyltransferase</fullName>
        <ecNumber evidence="1">2.1.1.221</ecNumber>
    </recommendedName>
</protein>
<proteinExistence type="predicted"/>
<dbReference type="PANTHER" id="PTHR13563">
    <property type="entry name" value="TRNA (GUANINE-9-) METHYLTRANSFERASE"/>
    <property type="match status" value="1"/>
</dbReference>
<evidence type="ECO:0000256" key="4">
    <source>
        <dbReference type="ARBA" id="ARBA00022691"/>
    </source>
</evidence>
<keyword evidence="2" id="KW-0489">Methyltransferase</keyword>
<sequence>MRLSRVDIHIKAEHYSELIKKEELVYLTSDSPNVLKDLDESKAYVIGGLVDHNHHKWGMHAKANILKLPSTVSMTALGAGIRHQQRISLPHRAELDAFTALPLAWLIPTWPGMAEE</sequence>
<keyword evidence="8" id="KW-1185">Reference proteome</keyword>
<comment type="caution">
    <text evidence="7">The sequence shown here is derived from an EMBL/GenBank/DDBJ whole genome shotgun (WGS) entry which is preliminary data.</text>
</comment>
<dbReference type="GO" id="GO:0000049">
    <property type="term" value="F:tRNA binding"/>
    <property type="evidence" value="ECO:0007669"/>
    <property type="project" value="TreeGrafter"/>
</dbReference>
<dbReference type="InterPro" id="IPR028564">
    <property type="entry name" value="MT_TRM10-typ"/>
</dbReference>
<feature type="non-terminal residue" evidence="7">
    <location>
        <position position="116"/>
    </location>
</feature>
<organism evidence="7 8">
    <name type="scientific">Neotoma lepida</name>
    <name type="common">Desert woodrat</name>
    <dbReference type="NCBI Taxonomy" id="56216"/>
    <lineage>
        <taxon>Eukaryota</taxon>
        <taxon>Metazoa</taxon>
        <taxon>Chordata</taxon>
        <taxon>Craniata</taxon>
        <taxon>Vertebrata</taxon>
        <taxon>Euteleostomi</taxon>
        <taxon>Mammalia</taxon>
        <taxon>Eutheria</taxon>
        <taxon>Euarchontoglires</taxon>
        <taxon>Glires</taxon>
        <taxon>Rodentia</taxon>
        <taxon>Myomorpha</taxon>
        <taxon>Muroidea</taxon>
        <taxon>Cricetidae</taxon>
        <taxon>Neotominae</taxon>
        <taxon>Neotoma</taxon>
    </lineage>
</organism>
<evidence type="ECO:0000313" key="7">
    <source>
        <dbReference type="EMBL" id="OBS77841.1"/>
    </source>
</evidence>
<feature type="domain" description="SAM-dependent MTase TRM10-type" evidence="6">
    <location>
        <begin position="1"/>
        <end position="116"/>
    </location>
</feature>
<dbReference type="GO" id="GO:0052905">
    <property type="term" value="F:tRNA (guanosine(9)-N1)-methyltransferase activity"/>
    <property type="evidence" value="ECO:0007669"/>
    <property type="project" value="UniProtKB-EC"/>
</dbReference>
<dbReference type="EC" id="2.1.1.221" evidence="1"/>
<dbReference type="InterPro" id="IPR038459">
    <property type="entry name" value="MT_TRM10-typ_sf"/>
</dbReference>
<evidence type="ECO:0000256" key="3">
    <source>
        <dbReference type="ARBA" id="ARBA00022679"/>
    </source>
</evidence>
<evidence type="ECO:0000256" key="1">
    <source>
        <dbReference type="ARBA" id="ARBA00012797"/>
    </source>
</evidence>
<dbReference type="PANTHER" id="PTHR13563:SF13">
    <property type="entry name" value="TRNA METHYLTRANSFERASE 10 HOMOLOG A"/>
    <property type="match status" value="1"/>
</dbReference>
<comment type="catalytic activity">
    <reaction evidence="5">
        <text>guanosine(9) in tRNA + S-adenosyl-L-methionine = N(1)-methylguanosine(9) in tRNA + S-adenosyl-L-homocysteine + H(+)</text>
        <dbReference type="Rhea" id="RHEA:43156"/>
        <dbReference type="Rhea" id="RHEA-COMP:10367"/>
        <dbReference type="Rhea" id="RHEA-COMP:10368"/>
        <dbReference type="ChEBI" id="CHEBI:15378"/>
        <dbReference type="ChEBI" id="CHEBI:57856"/>
        <dbReference type="ChEBI" id="CHEBI:59789"/>
        <dbReference type="ChEBI" id="CHEBI:73542"/>
        <dbReference type="ChEBI" id="CHEBI:74269"/>
        <dbReference type="EC" id="2.1.1.221"/>
    </reaction>
</comment>
<dbReference type="PROSITE" id="PS51675">
    <property type="entry name" value="SAM_MT_TRM10"/>
    <property type="match status" value="1"/>
</dbReference>
<name>A0A1A6HHV5_NEOLE</name>
<dbReference type="AlphaFoldDB" id="A0A1A6HHV5"/>
<dbReference type="EMBL" id="LZPO01027795">
    <property type="protein sequence ID" value="OBS77841.1"/>
    <property type="molecule type" value="Genomic_DNA"/>
</dbReference>
<keyword evidence="4" id="KW-0949">S-adenosyl-L-methionine</keyword>
<gene>
    <name evidence="7" type="ORF">A6R68_19769</name>
</gene>
<keyword evidence="3" id="KW-0808">Transferase</keyword>
<evidence type="ECO:0000313" key="8">
    <source>
        <dbReference type="Proteomes" id="UP000092124"/>
    </source>
</evidence>
<dbReference type="Proteomes" id="UP000092124">
    <property type="component" value="Unassembled WGS sequence"/>
</dbReference>
<reference evidence="7 8" key="1">
    <citation type="submission" date="2016-06" db="EMBL/GenBank/DDBJ databases">
        <title>The Draft Genome Sequence and Annotation of the Desert Woodrat Neotoma lepida.</title>
        <authorList>
            <person name="Campbell M."/>
            <person name="Oakeson K.F."/>
            <person name="Yandell M."/>
            <person name="Halpert J.R."/>
            <person name="Dearing D."/>
        </authorList>
    </citation>
    <scope>NUCLEOTIDE SEQUENCE [LARGE SCALE GENOMIC DNA]</scope>
    <source>
        <strain evidence="7">417</strain>
        <tissue evidence="7">Liver</tissue>
    </source>
</reference>
<accession>A0A1A6HHV5</accession>
<dbReference type="InterPro" id="IPR007356">
    <property type="entry name" value="tRNA_m1G_MeTrfase_euk"/>
</dbReference>
<evidence type="ECO:0000259" key="6">
    <source>
        <dbReference type="PROSITE" id="PS51675"/>
    </source>
</evidence>
<evidence type="ECO:0000256" key="5">
    <source>
        <dbReference type="ARBA" id="ARBA00048434"/>
    </source>
</evidence>
<dbReference type="GO" id="GO:0005829">
    <property type="term" value="C:cytosol"/>
    <property type="evidence" value="ECO:0007669"/>
    <property type="project" value="TreeGrafter"/>
</dbReference>
<dbReference type="OrthoDB" id="278300at2759"/>